<dbReference type="Proteomes" id="UP001151699">
    <property type="component" value="Chromosome B"/>
</dbReference>
<gene>
    <name evidence="1" type="ORF">Bhyg_05919</name>
</gene>
<name>A0A9Q0N170_9DIPT</name>
<protein>
    <submittedName>
        <fullName evidence="1">Uncharacterized protein</fullName>
    </submittedName>
</protein>
<accession>A0A9Q0N170</accession>
<organism evidence="1 2">
    <name type="scientific">Pseudolycoriella hygida</name>
    <dbReference type="NCBI Taxonomy" id="35572"/>
    <lineage>
        <taxon>Eukaryota</taxon>
        <taxon>Metazoa</taxon>
        <taxon>Ecdysozoa</taxon>
        <taxon>Arthropoda</taxon>
        <taxon>Hexapoda</taxon>
        <taxon>Insecta</taxon>
        <taxon>Pterygota</taxon>
        <taxon>Neoptera</taxon>
        <taxon>Endopterygota</taxon>
        <taxon>Diptera</taxon>
        <taxon>Nematocera</taxon>
        <taxon>Sciaroidea</taxon>
        <taxon>Sciaridae</taxon>
        <taxon>Pseudolycoriella</taxon>
    </lineage>
</organism>
<evidence type="ECO:0000313" key="2">
    <source>
        <dbReference type="Proteomes" id="UP001151699"/>
    </source>
</evidence>
<keyword evidence="2" id="KW-1185">Reference proteome</keyword>
<dbReference type="AlphaFoldDB" id="A0A9Q0N170"/>
<comment type="caution">
    <text evidence="1">The sequence shown here is derived from an EMBL/GenBank/DDBJ whole genome shotgun (WGS) entry which is preliminary data.</text>
</comment>
<sequence>MTKSQLQVVIIYIVVTGFIGSGYPNRYPTRCSSKLEMALEKMLRKDQSRSGFRSHIDLPPYTQSPLTTKSFFSNVNEKMDYDYDNDERAVPNRNVEVAELRVRLPANARWVHVDKCNFIPENRTLDTRLVFPDLTISGKVFVQPNRGNCDMILRLRRAGIEFHTTPIVEERSRAASVRTDSHFAEPGFISVYAHGCDGVAPFKYRQNSKRNPIFDRRHDDQKRYDYYPFNSNRYERYDRLDRPHGFKKRSIDDALLTATDDIRFDDDLLHNPKSQSESRTFGNYFDDDADGNRMSQIYSSQWQNVELANSAEQDDAYSRELEDLFSKGVRSILTSYMQKALQPAIKETLMESMGYTLSYG</sequence>
<dbReference type="EMBL" id="WJQU01000002">
    <property type="protein sequence ID" value="KAJ6640986.1"/>
    <property type="molecule type" value="Genomic_DNA"/>
</dbReference>
<proteinExistence type="predicted"/>
<evidence type="ECO:0000313" key="1">
    <source>
        <dbReference type="EMBL" id="KAJ6640986.1"/>
    </source>
</evidence>
<reference evidence="1" key="1">
    <citation type="submission" date="2022-07" db="EMBL/GenBank/DDBJ databases">
        <authorList>
            <person name="Trinca V."/>
            <person name="Uliana J.V.C."/>
            <person name="Torres T.T."/>
            <person name="Ward R.J."/>
            <person name="Monesi N."/>
        </authorList>
    </citation>
    <scope>NUCLEOTIDE SEQUENCE</scope>
    <source>
        <strain evidence="1">HSMRA1968</strain>
        <tissue evidence="1">Whole embryos</tissue>
    </source>
</reference>
<dbReference type="OrthoDB" id="6610013at2759"/>